<accession>A0A0L8HJM8</accession>
<dbReference type="InterPro" id="IPR002035">
    <property type="entry name" value="VWF_A"/>
</dbReference>
<dbReference type="PANTHER" id="PTHR24020">
    <property type="entry name" value="COLLAGEN ALPHA"/>
    <property type="match status" value="1"/>
</dbReference>
<sequence>MVDVNFVFDSSVMGYEETHTVTTFIKSSITDEYLTKKKFMFSMITGKCHALKNFHFNTYQTRTKILDHLDIFYKTSITTLLRETATISFMSKHGARKGARKVAVIFLKGKLSDPEGVKTNARFLRQSGIEVFVIKMDKLNSDKTLASITGERNILDATKISSMVQLSHEFLNRLCHR</sequence>
<dbReference type="OrthoDB" id="6085948at2759"/>
<proteinExistence type="predicted"/>
<dbReference type="AlphaFoldDB" id="A0A0L8HJM8"/>
<dbReference type="Gene3D" id="3.40.50.410">
    <property type="entry name" value="von Willebrand factor, type A domain"/>
    <property type="match status" value="1"/>
</dbReference>
<dbReference type="InterPro" id="IPR050525">
    <property type="entry name" value="ECM_Assembly_Org"/>
</dbReference>
<evidence type="ECO:0000313" key="2">
    <source>
        <dbReference type="EMBL" id="KOF89458.1"/>
    </source>
</evidence>
<gene>
    <name evidence="2" type="ORF">OCBIM_22013062mg</name>
</gene>
<dbReference type="Pfam" id="PF00092">
    <property type="entry name" value="VWA"/>
    <property type="match status" value="1"/>
</dbReference>
<protein>
    <recommendedName>
        <fullName evidence="1">VWFA domain-containing protein</fullName>
    </recommendedName>
</protein>
<dbReference type="SUPFAM" id="SSF53300">
    <property type="entry name" value="vWA-like"/>
    <property type="match status" value="1"/>
</dbReference>
<organism evidence="2">
    <name type="scientific">Octopus bimaculoides</name>
    <name type="common">California two-spotted octopus</name>
    <dbReference type="NCBI Taxonomy" id="37653"/>
    <lineage>
        <taxon>Eukaryota</taxon>
        <taxon>Metazoa</taxon>
        <taxon>Spiralia</taxon>
        <taxon>Lophotrochozoa</taxon>
        <taxon>Mollusca</taxon>
        <taxon>Cephalopoda</taxon>
        <taxon>Coleoidea</taxon>
        <taxon>Octopodiformes</taxon>
        <taxon>Octopoda</taxon>
        <taxon>Incirrata</taxon>
        <taxon>Octopodidae</taxon>
        <taxon>Octopus</taxon>
    </lineage>
</organism>
<dbReference type="PANTHER" id="PTHR24020:SF84">
    <property type="entry name" value="VWFA DOMAIN-CONTAINING PROTEIN"/>
    <property type="match status" value="1"/>
</dbReference>
<dbReference type="EMBL" id="KQ417977">
    <property type="protein sequence ID" value="KOF89458.1"/>
    <property type="molecule type" value="Genomic_DNA"/>
</dbReference>
<name>A0A0L8HJM8_OCTBM</name>
<evidence type="ECO:0000259" key="1">
    <source>
        <dbReference type="PROSITE" id="PS50234"/>
    </source>
</evidence>
<feature type="domain" description="VWFA" evidence="1">
    <location>
        <begin position="3"/>
        <end position="174"/>
    </location>
</feature>
<dbReference type="PROSITE" id="PS50234">
    <property type="entry name" value="VWFA"/>
    <property type="match status" value="1"/>
</dbReference>
<reference evidence="2" key="1">
    <citation type="submission" date="2015-07" db="EMBL/GenBank/DDBJ databases">
        <title>MeaNS - Measles Nucleotide Surveillance Program.</title>
        <authorList>
            <person name="Tran T."/>
            <person name="Druce J."/>
        </authorList>
    </citation>
    <scope>NUCLEOTIDE SEQUENCE</scope>
    <source>
        <strain evidence="2">UCB-OBI-ISO-001</strain>
        <tissue evidence="2">Gonad</tissue>
    </source>
</reference>
<dbReference type="InterPro" id="IPR036465">
    <property type="entry name" value="vWFA_dom_sf"/>
</dbReference>
<dbReference type="OMA" id="ANTGPEC"/>